<feature type="compositionally biased region" description="Pro residues" evidence="4">
    <location>
        <begin position="236"/>
        <end position="248"/>
    </location>
</feature>
<keyword evidence="2" id="KW-0540">Nuclease</keyword>
<reference evidence="6 7" key="1">
    <citation type="submission" date="2016-11" db="EMBL/GenBank/DDBJ databases">
        <authorList>
            <person name="Jaros S."/>
            <person name="Januszkiewicz K."/>
            <person name="Wedrychowicz H."/>
        </authorList>
    </citation>
    <scope>NUCLEOTIDE SEQUENCE [LARGE SCALE GENOMIC DNA]</scope>
    <source>
        <strain evidence="6 7">LMG 20594</strain>
    </source>
</reference>
<evidence type="ECO:0000256" key="2">
    <source>
        <dbReference type="ARBA" id="ARBA00022722"/>
    </source>
</evidence>
<evidence type="ECO:0000259" key="5">
    <source>
        <dbReference type="SMART" id="SM00990"/>
    </source>
</evidence>
<evidence type="ECO:0000256" key="1">
    <source>
        <dbReference type="ARBA" id="ARBA00001946"/>
    </source>
</evidence>
<feature type="compositionally biased region" description="Polar residues" evidence="4">
    <location>
        <begin position="1"/>
        <end position="10"/>
    </location>
</feature>
<evidence type="ECO:0000313" key="6">
    <source>
        <dbReference type="EMBL" id="SHK16931.1"/>
    </source>
</evidence>
<organism evidence="6 7">
    <name type="scientific">Paraburkholderia terricola</name>
    <dbReference type="NCBI Taxonomy" id="169427"/>
    <lineage>
        <taxon>Bacteria</taxon>
        <taxon>Pseudomonadati</taxon>
        <taxon>Pseudomonadota</taxon>
        <taxon>Betaproteobacteria</taxon>
        <taxon>Burkholderiales</taxon>
        <taxon>Burkholderiaceae</taxon>
        <taxon>Paraburkholderia</taxon>
    </lineage>
</organism>
<feature type="compositionally biased region" description="Polar residues" evidence="4">
    <location>
        <begin position="208"/>
        <end position="218"/>
    </location>
</feature>
<gene>
    <name evidence="6" type="ORF">SAMN05192548_101510</name>
</gene>
<comment type="cofactor">
    <cofactor evidence="1">
        <name>Mg(2+)</name>
        <dbReference type="ChEBI" id="CHEBI:18420"/>
    </cofactor>
</comment>
<dbReference type="AlphaFoldDB" id="A0A1M6Q9R5"/>
<feature type="region of interest" description="Disordered" evidence="4">
    <location>
        <begin position="199"/>
        <end position="248"/>
    </location>
</feature>
<dbReference type="Pfam" id="PF08774">
    <property type="entry name" value="VRR_NUC"/>
    <property type="match status" value="1"/>
</dbReference>
<evidence type="ECO:0000313" key="7">
    <source>
        <dbReference type="Proteomes" id="UP000184395"/>
    </source>
</evidence>
<dbReference type="STRING" id="169427.SAMN05192548_101510"/>
<sequence length="248" mass="26380">MSGYTPSSANGGMAAGDGQTTQVGLNGRLSPKDKKVLCDAMCKCNRIGVATADGKIRKQSCVAQRLNAANAVSTAMTGTPTEYRPEVSYDMRPVPPSPPIPIMSSTSPLESHSFIPAWIGKYWPGGNDAYQEVKGQGNIRRPDVVIVNDPSLPPEQSNIRTVVEMKFPPDDMNRGQRTDYIRIAGSSKKFVTMTPADCECGDDESDEQPAQSTQSQSAKDIFGLDLPGGSGSSLPPALPPLPPIPAFP</sequence>
<dbReference type="GO" id="GO:0016788">
    <property type="term" value="F:hydrolase activity, acting on ester bonds"/>
    <property type="evidence" value="ECO:0007669"/>
    <property type="project" value="InterPro"/>
</dbReference>
<feature type="region of interest" description="Disordered" evidence="4">
    <location>
        <begin position="1"/>
        <end position="29"/>
    </location>
</feature>
<dbReference type="EMBL" id="FRAB01000015">
    <property type="protein sequence ID" value="SHK16931.1"/>
    <property type="molecule type" value="Genomic_DNA"/>
</dbReference>
<protein>
    <submittedName>
        <fullName evidence="6">VRR-NUC domain-containing protein</fullName>
    </submittedName>
</protein>
<keyword evidence="3" id="KW-0378">Hydrolase</keyword>
<evidence type="ECO:0000256" key="3">
    <source>
        <dbReference type="ARBA" id="ARBA00022801"/>
    </source>
</evidence>
<dbReference type="Proteomes" id="UP000184395">
    <property type="component" value="Unassembled WGS sequence"/>
</dbReference>
<dbReference type="InterPro" id="IPR014883">
    <property type="entry name" value="VRR_NUC"/>
</dbReference>
<dbReference type="OrthoDB" id="6675421at2"/>
<dbReference type="RefSeq" id="WP_073429461.1">
    <property type="nucleotide sequence ID" value="NZ_CADFGY010000009.1"/>
</dbReference>
<dbReference type="GO" id="GO:0004518">
    <property type="term" value="F:nuclease activity"/>
    <property type="evidence" value="ECO:0007669"/>
    <property type="project" value="UniProtKB-KW"/>
</dbReference>
<feature type="domain" description="VRR-NUC" evidence="5">
    <location>
        <begin position="80"/>
        <end position="197"/>
    </location>
</feature>
<name>A0A1M6Q9R5_9BURK</name>
<dbReference type="SMART" id="SM00990">
    <property type="entry name" value="VRR_NUC"/>
    <property type="match status" value="1"/>
</dbReference>
<evidence type="ECO:0000256" key="4">
    <source>
        <dbReference type="SAM" id="MobiDB-lite"/>
    </source>
</evidence>
<proteinExistence type="predicted"/>
<accession>A0A1M6Q9R5</accession>